<reference evidence="1 2" key="1">
    <citation type="journal article" date="2022" name="New Phytol.">
        <title>Ecological generalism drives hyperdiversity of secondary metabolite gene clusters in xylarialean endophytes.</title>
        <authorList>
            <person name="Franco M.E.E."/>
            <person name="Wisecaver J.H."/>
            <person name="Arnold A.E."/>
            <person name="Ju Y.M."/>
            <person name="Slot J.C."/>
            <person name="Ahrendt S."/>
            <person name="Moore L.P."/>
            <person name="Eastman K.E."/>
            <person name="Scott K."/>
            <person name="Konkel Z."/>
            <person name="Mondo S.J."/>
            <person name="Kuo A."/>
            <person name="Hayes R.D."/>
            <person name="Haridas S."/>
            <person name="Andreopoulos B."/>
            <person name="Riley R."/>
            <person name="LaButti K."/>
            <person name="Pangilinan J."/>
            <person name="Lipzen A."/>
            <person name="Amirebrahimi M."/>
            <person name="Yan J."/>
            <person name="Adam C."/>
            <person name="Keymanesh K."/>
            <person name="Ng V."/>
            <person name="Louie K."/>
            <person name="Northen T."/>
            <person name="Drula E."/>
            <person name="Henrissat B."/>
            <person name="Hsieh H.M."/>
            <person name="Youens-Clark K."/>
            <person name="Lutzoni F."/>
            <person name="Miadlikowska J."/>
            <person name="Eastwood D.C."/>
            <person name="Hamelin R.C."/>
            <person name="Grigoriev I.V."/>
            <person name="U'Ren J.M."/>
        </authorList>
    </citation>
    <scope>NUCLEOTIDE SEQUENCE [LARGE SCALE GENOMIC DNA]</scope>
    <source>
        <strain evidence="1 2">CBS 119005</strain>
    </source>
</reference>
<evidence type="ECO:0000313" key="2">
    <source>
        <dbReference type="Proteomes" id="UP001497700"/>
    </source>
</evidence>
<protein>
    <submittedName>
        <fullName evidence="1">Uncharacterized protein</fullName>
    </submittedName>
</protein>
<dbReference type="EMBL" id="MU393479">
    <property type="protein sequence ID" value="KAI4864892.1"/>
    <property type="molecule type" value="Genomic_DNA"/>
</dbReference>
<dbReference type="Proteomes" id="UP001497700">
    <property type="component" value="Unassembled WGS sequence"/>
</dbReference>
<name>A0ACB9YZP9_9PEZI</name>
<comment type="caution">
    <text evidence="1">The sequence shown here is derived from an EMBL/GenBank/DDBJ whole genome shotgun (WGS) entry which is preliminary data.</text>
</comment>
<accession>A0ACB9YZP9</accession>
<gene>
    <name evidence="1" type="ORF">F4820DRAFT_313481</name>
</gene>
<keyword evidence="2" id="KW-1185">Reference proteome</keyword>
<proteinExistence type="predicted"/>
<organism evidence="1 2">
    <name type="scientific">Hypoxylon rubiginosum</name>
    <dbReference type="NCBI Taxonomy" id="110542"/>
    <lineage>
        <taxon>Eukaryota</taxon>
        <taxon>Fungi</taxon>
        <taxon>Dikarya</taxon>
        <taxon>Ascomycota</taxon>
        <taxon>Pezizomycotina</taxon>
        <taxon>Sordariomycetes</taxon>
        <taxon>Xylariomycetidae</taxon>
        <taxon>Xylariales</taxon>
        <taxon>Hypoxylaceae</taxon>
        <taxon>Hypoxylon</taxon>
    </lineage>
</organism>
<evidence type="ECO:0000313" key="1">
    <source>
        <dbReference type="EMBL" id="KAI4864892.1"/>
    </source>
</evidence>
<sequence>MPLGGKGPLTITVLTVEVALAGAVISMRLYTRKFLKGGVGIDDYLLMITWVIQMLFVILMIVSSVYGFGQHTTDITAEDIRKATKIEVLAQFFISLAMGLSKTAVAAFLLRIIVVVWQKAILWFWIVTMMAWSFLLAISCFAQCTPVEAIWDARITNKSCPINLTDIAFIMCSWSAAMDFFLAAFPWVVLWRLNMPKKEKITICVSLSLGVVAGICGVVRTSGLEVLSQTADYLYATADSIIWTNSEMTITIICASVPVLRPLWVKVLGGSISDRYYKQSDKPSEGSDGIITIGRIRKERKMETDFDLETIPRPDVRNTKTTTIGTFNGFSDAGSEHSILRDGQAIQQKREFTIAYEGGRAPGP</sequence>